<dbReference type="InterPro" id="IPR001312">
    <property type="entry name" value="Hexokinase"/>
</dbReference>
<proteinExistence type="inferred from homology"/>
<comment type="similarity">
    <text evidence="3">Belongs to the hexokinase family.</text>
</comment>
<evidence type="ECO:0000256" key="5">
    <source>
        <dbReference type="ARBA" id="ARBA00022679"/>
    </source>
</evidence>
<evidence type="ECO:0000256" key="6">
    <source>
        <dbReference type="ARBA" id="ARBA00022741"/>
    </source>
</evidence>
<dbReference type="RefSeq" id="XP_016596442.1">
    <property type="nucleotide sequence ID" value="XM_016739772.1"/>
</dbReference>
<name>A0A0A2JGV3_PENEN</name>
<dbReference type="GO" id="GO:0019158">
    <property type="term" value="F:mannokinase activity"/>
    <property type="evidence" value="ECO:0007669"/>
    <property type="project" value="TreeGrafter"/>
</dbReference>
<dbReference type="Pfam" id="PF04005">
    <property type="entry name" value="Hus1"/>
    <property type="match status" value="1"/>
</dbReference>
<evidence type="ECO:0000256" key="2">
    <source>
        <dbReference type="ARBA" id="ARBA00005028"/>
    </source>
</evidence>
<evidence type="ECO:0000256" key="1">
    <source>
        <dbReference type="ARBA" id="ARBA00004888"/>
    </source>
</evidence>
<gene>
    <name evidence="15" type="ORF">PEX2_024970</name>
</gene>
<sequence>MQGFRYRPELMEGLPEELTKELKKYEDWFWLDPPKLKTISDHFAKELEKGLTVEGQEKGRILTVDLGGTNIRVCDVCLSAGKRDFEQRQRKYKLPEEVKTTTKDALWGFIADRIKSFLSESHNDTSASDSNPIPLAFTFSFPVEQKSIRSGILQRWTKNFNVSGVVGHDVVPQLEEELAKRNVPVKLVALINDTAGTLIASRYRDPQVKIGSIFSTGCNAAYMEECRLIPKLRDSALPEDATVIINTEYGSFDNERKVLPLTPFDRQIDNESAHPGRQIYEKMVAGLYIGEMLRLVMLKMHEAGLLFKGQDVSRLRTANSLETSFLSTVEMDMSESLTDMKEEFMDSLNLELSLDELKACRLLIGLIAMRAARLYACGIAAICKKKAIRQCHVGVDGSVFSKYSMLKGRVTQGLRDIFGWDENRLDMIALNSAEDGSGVGAALVASLTLDPKLTASLSSLGKVCWMRLEYEVIRFTIIPDQGTQVWASIPVGTIFDDTTYELESNSDAINIEVNISVLNRALRSAWGSTHTQLRLTKKDKTPLLALTVLASEWTEGNIALATNNDADGFGDDSNPEAPADTTGDRGPRERQTWITQEIPIKILHESAVEGLHEPHCPDPEVHIILPNLAQLKSISDRFTKLASTDSKSRQPGVMAPEAPGMHSVSFSGPGANTAATALSTNSSPKLELSANMHGSLRLAIATDELRIASVWSDLVNPPLDPAQMSQEQMSQLPSELNRKREASEGFESGWAKVRIDGKDWSRVLSIGRLSPKVVACEFFAGGVIGIAVRWCKY</sequence>
<dbReference type="PANTHER" id="PTHR19443:SF16">
    <property type="entry name" value="HEXOKINASE TYPE 1-RELATED"/>
    <property type="match status" value="1"/>
</dbReference>
<dbReference type="GO" id="GO:0006096">
    <property type="term" value="P:glycolytic process"/>
    <property type="evidence" value="ECO:0007669"/>
    <property type="project" value="UniProtKB-UniPathway"/>
</dbReference>
<keyword evidence="16" id="KW-1185">Reference proteome</keyword>
<keyword evidence="8" id="KW-0067">ATP-binding</keyword>
<comment type="catalytic activity">
    <reaction evidence="11">
        <text>D-fructose + ATP = D-fructose 6-phosphate + ADP + H(+)</text>
        <dbReference type="Rhea" id="RHEA:16125"/>
        <dbReference type="ChEBI" id="CHEBI:15378"/>
        <dbReference type="ChEBI" id="CHEBI:30616"/>
        <dbReference type="ChEBI" id="CHEBI:37721"/>
        <dbReference type="ChEBI" id="CHEBI:61527"/>
        <dbReference type="ChEBI" id="CHEBI:456216"/>
        <dbReference type="EC" id="2.7.1.1"/>
    </reaction>
    <physiologicalReaction direction="left-to-right" evidence="11">
        <dbReference type="Rhea" id="RHEA:16126"/>
    </physiologicalReaction>
</comment>
<dbReference type="Proteomes" id="UP000030143">
    <property type="component" value="Unassembled WGS sequence"/>
</dbReference>
<dbReference type="FunFam" id="3.40.367.20:FF:000004">
    <property type="entry name" value="Phosphotransferase"/>
    <property type="match status" value="1"/>
</dbReference>
<comment type="catalytic activity">
    <reaction evidence="10">
        <text>a D-hexose + ATP = a D-hexose 6-phosphate + ADP + H(+)</text>
        <dbReference type="Rhea" id="RHEA:22740"/>
        <dbReference type="ChEBI" id="CHEBI:4194"/>
        <dbReference type="ChEBI" id="CHEBI:15378"/>
        <dbReference type="ChEBI" id="CHEBI:30616"/>
        <dbReference type="ChEBI" id="CHEBI:229467"/>
        <dbReference type="ChEBI" id="CHEBI:456216"/>
        <dbReference type="EC" id="2.7.1.1"/>
    </reaction>
    <physiologicalReaction direction="left-to-right" evidence="10">
        <dbReference type="Rhea" id="RHEA:22741"/>
    </physiologicalReaction>
</comment>
<evidence type="ECO:0000256" key="11">
    <source>
        <dbReference type="ARBA" id="ARBA00047905"/>
    </source>
</evidence>
<dbReference type="GO" id="GO:0005536">
    <property type="term" value="F:D-glucose binding"/>
    <property type="evidence" value="ECO:0007669"/>
    <property type="project" value="InterPro"/>
</dbReference>
<dbReference type="STRING" id="27334.A0A0A2JGV3"/>
<dbReference type="InterPro" id="IPR022672">
    <property type="entry name" value="Hexokinase_N"/>
</dbReference>
<dbReference type="GO" id="GO:0001678">
    <property type="term" value="P:intracellular glucose homeostasis"/>
    <property type="evidence" value="ECO:0007669"/>
    <property type="project" value="InterPro"/>
</dbReference>
<evidence type="ECO:0000256" key="10">
    <source>
        <dbReference type="ARBA" id="ARBA00044613"/>
    </source>
</evidence>
<comment type="pathway">
    <text evidence="2">Carbohydrate metabolism; hexose metabolism.</text>
</comment>
<evidence type="ECO:0000256" key="7">
    <source>
        <dbReference type="ARBA" id="ARBA00022777"/>
    </source>
</evidence>
<dbReference type="GO" id="GO:0005524">
    <property type="term" value="F:ATP binding"/>
    <property type="evidence" value="ECO:0007669"/>
    <property type="project" value="UniProtKB-KW"/>
</dbReference>
<keyword evidence="6" id="KW-0547">Nucleotide-binding</keyword>
<dbReference type="GeneID" id="27675191"/>
<feature type="domain" description="Hexokinase N-terminal" evidence="13">
    <location>
        <begin position="22"/>
        <end position="203"/>
    </location>
</feature>
<evidence type="ECO:0000256" key="9">
    <source>
        <dbReference type="ARBA" id="ARBA00023152"/>
    </source>
</evidence>
<evidence type="ECO:0000256" key="12">
    <source>
        <dbReference type="SAM" id="MobiDB-lite"/>
    </source>
</evidence>
<evidence type="ECO:0000256" key="4">
    <source>
        <dbReference type="ARBA" id="ARBA00012324"/>
    </source>
</evidence>
<comment type="pathway">
    <text evidence="1">Carbohydrate degradation; glycolysis; D-glyceraldehyde 3-phosphate and glycerone phosphate from D-glucose: step 1/4.</text>
</comment>
<dbReference type="Gene3D" id="3.30.420.40">
    <property type="match status" value="1"/>
</dbReference>
<accession>A0A0A2JGV3</accession>
<dbReference type="InterPro" id="IPR043129">
    <property type="entry name" value="ATPase_NBD"/>
</dbReference>
<dbReference type="AlphaFoldDB" id="A0A0A2JGV3"/>
<evidence type="ECO:0000313" key="16">
    <source>
        <dbReference type="Proteomes" id="UP000030143"/>
    </source>
</evidence>
<feature type="domain" description="Hexokinase C-terminal" evidence="14">
    <location>
        <begin position="209"/>
        <end position="446"/>
    </location>
</feature>
<dbReference type="PhylomeDB" id="A0A0A2JGV3"/>
<dbReference type="EMBL" id="JQFZ01000240">
    <property type="protein sequence ID" value="KGO53918.1"/>
    <property type="molecule type" value="Genomic_DNA"/>
</dbReference>
<keyword evidence="9" id="KW-0324">Glycolysis</keyword>
<evidence type="ECO:0000259" key="13">
    <source>
        <dbReference type="Pfam" id="PF00349"/>
    </source>
</evidence>
<reference evidence="15 16" key="1">
    <citation type="journal article" date="2015" name="Mol. Plant Microbe Interact.">
        <title>Genome, transcriptome, and functional analyses of Penicillium expansum provide new insights into secondary metabolism and pathogenicity.</title>
        <authorList>
            <person name="Ballester A.R."/>
            <person name="Marcet-Houben M."/>
            <person name="Levin E."/>
            <person name="Sela N."/>
            <person name="Selma-Lazaro C."/>
            <person name="Carmona L."/>
            <person name="Wisniewski M."/>
            <person name="Droby S."/>
            <person name="Gonzalez-Candelas L."/>
            <person name="Gabaldon T."/>
        </authorList>
    </citation>
    <scope>NUCLEOTIDE SEQUENCE [LARGE SCALE GENOMIC DNA]</scope>
    <source>
        <strain evidence="15 16">MD-8</strain>
    </source>
</reference>
<comment type="caution">
    <text evidence="15">The sequence shown here is derived from an EMBL/GenBank/DDBJ whole genome shotgun (WGS) entry which is preliminary data.</text>
</comment>
<dbReference type="Pfam" id="PF03727">
    <property type="entry name" value="Hexokinase_2"/>
    <property type="match status" value="1"/>
</dbReference>
<dbReference type="InterPro" id="IPR007150">
    <property type="entry name" value="HUS1/Mec3"/>
</dbReference>
<dbReference type="GO" id="GO:0000077">
    <property type="term" value="P:DNA damage checkpoint signaling"/>
    <property type="evidence" value="ECO:0007669"/>
    <property type="project" value="InterPro"/>
</dbReference>
<dbReference type="GO" id="GO:0006013">
    <property type="term" value="P:mannose metabolic process"/>
    <property type="evidence" value="ECO:0007669"/>
    <property type="project" value="TreeGrafter"/>
</dbReference>
<feature type="region of interest" description="Disordered" evidence="12">
    <location>
        <begin position="563"/>
        <end position="590"/>
    </location>
</feature>
<keyword evidence="5" id="KW-0808">Transferase</keyword>
<organism evidence="15 16">
    <name type="scientific">Penicillium expansum</name>
    <name type="common">Blue mold rot fungus</name>
    <dbReference type="NCBI Taxonomy" id="27334"/>
    <lineage>
        <taxon>Eukaryota</taxon>
        <taxon>Fungi</taxon>
        <taxon>Dikarya</taxon>
        <taxon>Ascomycota</taxon>
        <taxon>Pezizomycotina</taxon>
        <taxon>Eurotiomycetes</taxon>
        <taxon>Eurotiomycetidae</taxon>
        <taxon>Eurotiales</taxon>
        <taxon>Aspergillaceae</taxon>
        <taxon>Penicillium</taxon>
    </lineage>
</organism>
<dbReference type="Gene3D" id="3.40.367.20">
    <property type="match status" value="1"/>
</dbReference>
<evidence type="ECO:0000256" key="3">
    <source>
        <dbReference type="ARBA" id="ARBA00009225"/>
    </source>
</evidence>
<protein>
    <recommendedName>
        <fullName evidence="4">hexokinase</fullName>
        <ecNumber evidence="4">2.7.1.1</ecNumber>
    </recommendedName>
</protein>
<dbReference type="PRINTS" id="PR00475">
    <property type="entry name" value="HEXOKINASE"/>
</dbReference>
<evidence type="ECO:0000256" key="8">
    <source>
        <dbReference type="ARBA" id="ARBA00022840"/>
    </source>
</evidence>
<dbReference type="GO" id="GO:0005829">
    <property type="term" value="C:cytosol"/>
    <property type="evidence" value="ECO:0007669"/>
    <property type="project" value="TreeGrafter"/>
</dbReference>
<dbReference type="GO" id="GO:0005739">
    <property type="term" value="C:mitochondrion"/>
    <property type="evidence" value="ECO:0007669"/>
    <property type="project" value="TreeGrafter"/>
</dbReference>
<dbReference type="UniPathway" id="UPA00109">
    <property type="reaction ID" value="UER00180"/>
</dbReference>
<evidence type="ECO:0000313" key="15">
    <source>
        <dbReference type="EMBL" id="KGO53918.1"/>
    </source>
</evidence>
<dbReference type="Pfam" id="PF00349">
    <property type="entry name" value="Hexokinase_1"/>
    <property type="match status" value="1"/>
</dbReference>
<dbReference type="VEuPathDB" id="FungiDB:PEXP_012130"/>
<dbReference type="HOGENOM" id="CLU_017456_0_0_1"/>
<dbReference type="InterPro" id="IPR022673">
    <property type="entry name" value="Hexokinase_C"/>
</dbReference>
<dbReference type="SUPFAM" id="SSF53067">
    <property type="entry name" value="Actin-like ATPase domain"/>
    <property type="match status" value="2"/>
</dbReference>
<evidence type="ECO:0000259" key="14">
    <source>
        <dbReference type="Pfam" id="PF03727"/>
    </source>
</evidence>
<keyword evidence="7 15" id="KW-0418">Kinase</keyword>
<dbReference type="GO" id="GO:0006006">
    <property type="term" value="P:glucose metabolic process"/>
    <property type="evidence" value="ECO:0007669"/>
    <property type="project" value="TreeGrafter"/>
</dbReference>
<dbReference type="GO" id="GO:0030896">
    <property type="term" value="C:checkpoint clamp complex"/>
    <property type="evidence" value="ECO:0007669"/>
    <property type="project" value="InterPro"/>
</dbReference>
<dbReference type="EC" id="2.7.1.1" evidence="4"/>
<dbReference type="PROSITE" id="PS51748">
    <property type="entry name" value="HEXOKINASE_2"/>
    <property type="match status" value="1"/>
</dbReference>
<dbReference type="GO" id="GO:0004340">
    <property type="term" value="F:glucokinase activity"/>
    <property type="evidence" value="ECO:0007669"/>
    <property type="project" value="TreeGrafter"/>
</dbReference>
<dbReference type="OrthoDB" id="419537at2759"/>
<dbReference type="GO" id="GO:0008865">
    <property type="term" value="F:fructokinase activity"/>
    <property type="evidence" value="ECO:0007669"/>
    <property type="project" value="TreeGrafter"/>
</dbReference>
<dbReference type="PANTHER" id="PTHR19443">
    <property type="entry name" value="HEXOKINASE"/>
    <property type="match status" value="1"/>
</dbReference>
<dbReference type="Gene3D" id="3.70.10.10">
    <property type="match status" value="1"/>
</dbReference>